<evidence type="ECO:0000313" key="2">
    <source>
        <dbReference type="Proteomes" id="UP001176941"/>
    </source>
</evidence>
<keyword evidence="2" id="KW-1185">Reference proteome</keyword>
<dbReference type="Proteomes" id="UP001176941">
    <property type="component" value="Chromosome 6"/>
</dbReference>
<dbReference type="EMBL" id="OX459942">
    <property type="protein sequence ID" value="CAI9176844.1"/>
    <property type="molecule type" value="Genomic_DNA"/>
</dbReference>
<sequence>MKKKKGSLGTNYLSHLLGVDRVLDKDINTVCCLDFSCETQLYLGEAYNALLESLMARWLRQSVGQLMGHDLGPVHPEQGGIFEKETKLMKTQHDGDSGRKN</sequence>
<accession>A0ABN8ZSS1</accession>
<name>A0ABN8ZSS1_RANTA</name>
<protein>
    <submittedName>
        <fullName evidence="1">Uncharacterized protein</fullName>
    </submittedName>
</protein>
<organism evidence="1 2">
    <name type="scientific">Rangifer tarandus platyrhynchus</name>
    <name type="common">Svalbard reindeer</name>
    <dbReference type="NCBI Taxonomy" id="3082113"/>
    <lineage>
        <taxon>Eukaryota</taxon>
        <taxon>Metazoa</taxon>
        <taxon>Chordata</taxon>
        <taxon>Craniata</taxon>
        <taxon>Vertebrata</taxon>
        <taxon>Euteleostomi</taxon>
        <taxon>Mammalia</taxon>
        <taxon>Eutheria</taxon>
        <taxon>Laurasiatheria</taxon>
        <taxon>Artiodactyla</taxon>
        <taxon>Ruminantia</taxon>
        <taxon>Pecora</taxon>
        <taxon>Cervidae</taxon>
        <taxon>Odocoileinae</taxon>
        <taxon>Rangifer</taxon>
    </lineage>
</organism>
<reference evidence="1" key="1">
    <citation type="submission" date="2023-04" db="EMBL/GenBank/DDBJ databases">
        <authorList>
            <consortium name="ELIXIR-Norway"/>
        </authorList>
    </citation>
    <scope>NUCLEOTIDE SEQUENCE [LARGE SCALE GENOMIC DNA]</scope>
</reference>
<evidence type="ECO:0000313" key="1">
    <source>
        <dbReference type="EMBL" id="CAI9176844.1"/>
    </source>
</evidence>
<proteinExistence type="predicted"/>
<gene>
    <name evidence="1" type="ORF">MRATA1EN1_LOCUS25806</name>
</gene>